<dbReference type="EMBL" id="CAVMBE010000091">
    <property type="protein sequence ID" value="CAK4033701.1"/>
    <property type="molecule type" value="Genomic_DNA"/>
</dbReference>
<proteinExistence type="predicted"/>
<sequence>MSDHLSPPQEYPSGHNSSPSHHITSDAASSSSTQQRMLGTKWTQETVTRIRFVHADLGAWTWIDPLTVPDHWELFSENGRIRFWNPLTDNIVAEEDEVAVEIEREREIGEYVAEGTISAAEELERQASPALEIGNAEAQPFESAVLVGRKEEKKGPMQTESLHPFARQKHGGKAQKGGKKKKK</sequence>
<feature type="region of interest" description="Disordered" evidence="1">
    <location>
        <begin position="1"/>
        <end position="40"/>
    </location>
</feature>
<dbReference type="AlphaFoldDB" id="A0AAI8Z7B5"/>
<evidence type="ECO:0000256" key="1">
    <source>
        <dbReference type="SAM" id="MobiDB-lite"/>
    </source>
</evidence>
<name>A0AAI8Z7B5_9PEZI</name>
<protein>
    <submittedName>
        <fullName evidence="2">Uncharacterized protein</fullName>
    </submittedName>
</protein>
<organism evidence="2 3">
    <name type="scientific">Lecanosticta acicola</name>
    <dbReference type="NCBI Taxonomy" id="111012"/>
    <lineage>
        <taxon>Eukaryota</taxon>
        <taxon>Fungi</taxon>
        <taxon>Dikarya</taxon>
        <taxon>Ascomycota</taxon>
        <taxon>Pezizomycotina</taxon>
        <taxon>Dothideomycetes</taxon>
        <taxon>Dothideomycetidae</taxon>
        <taxon>Mycosphaerellales</taxon>
        <taxon>Mycosphaerellaceae</taxon>
        <taxon>Lecanosticta</taxon>
    </lineage>
</organism>
<evidence type="ECO:0000313" key="3">
    <source>
        <dbReference type="Proteomes" id="UP001296104"/>
    </source>
</evidence>
<accession>A0AAI8Z7B5</accession>
<reference evidence="2" key="1">
    <citation type="submission" date="2023-11" db="EMBL/GenBank/DDBJ databases">
        <authorList>
            <person name="Alioto T."/>
            <person name="Alioto T."/>
            <person name="Gomez Garrido J."/>
        </authorList>
    </citation>
    <scope>NUCLEOTIDE SEQUENCE</scope>
</reference>
<feature type="region of interest" description="Disordered" evidence="1">
    <location>
        <begin position="148"/>
        <end position="183"/>
    </location>
</feature>
<gene>
    <name evidence="2" type="ORF">LECACI_7A008859</name>
</gene>
<feature type="compositionally biased region" description="Low complexity" evidence="1">
    <location>
        <begin position="20"/>
        <end position="33"/>
    </location>
</feature>
<feature type="compositionally biased region" description="Basic residues" evidence="1">
    <location>
        <begin position="166"/>
        <end position="183"/>
    </location>
</feature>
<dbReference type="Proteomes" id="UP001296104">
    <property type="component" value="Unassembled WGS sequence"/>
</dbReference>
<keyword evidence="3" id="KW-1185">Reference proteome</keyword>
<evidence type="ECO:0000313" key="2">
    <source>
        <dbReference type="EMBL" id="CAK4033701.1"/>
    </source>
</evidence>
<comment type="caution">
    <text evidence="2">The sequence shown here is derived from an EMBL/GenBank/DDBJ whole genome shotgun (WGS) entry which is preliminary data.</text>
</comment>